<proteinExistence type="predicted"/>
<reference evidence="1 2" key="1">
    <citation type="journal article" date="2023" name="Microbiol. Resour. Announc.">
        <title>Complete Genome Sequence of Imperialibacter roseus strain P4T.</title>
        <authorList>
            <person name="Tizabi D.R."/>
            <person name="Bachvaroff T."/>
            <person name="Hill R.T."/>
        </authorList>
    </citation>
    <scope>NUCLEOTIDE SEQUENCE [LARGE SCALE GENOMIC DNA]</scope>
    <source>
        <strain evidence="1 2">P4T</strain>
    </source>
</reference>
<dbReference type="RefSeq" id="WP_317489592.1">
    <property type="nucleotide sequence ID" value="NZ_CP136051.1"/>
</dbReference>
<gene>
    <name evidence="1" type="ORF">RT717_27910</name>
</gene>
<accession>A0ABZ0IRY2</accession>
<protein>
    <submittedName>
        <fullName evidence="1">Uncharacterized protein</fullName>
    </submittedName>
</protein>
<organism evidence="1 2">
    <name type="scientific">Imperialibacter roseus</name>
    <dbReference type="NCBI Taxonomy" id="1324217"/>
    <lineage>
        <taxon>Bacteria</taxon>
        <taxon>Pseudomonadati</taxon>
        <taxon>Bacteroidota</taxon>
        <taxon>Cytophagia</taxon>
        <taxon>Cytophagales</taxon>
        <taxon>Flammeovirgaceae</taxon>
        <taxon>Imperialibacter</taxon>
    </lineage>
</organism>
<sequence length="132" mass="14593">MTKALFYIQLGAREQIGFGHPFGPLPAWQVYDLDNHADTTTLKYASRLLGEAEEVVLVFKQHGPYQSLGGITGFLESVMRSKKGNPTAYSLGPVMLPVLVNKRFGVQEKDIERIKALLDKPLEPPQNTPSAP</sequence>
<evidence type="ECO:0000313" key="1">
    <source>
        <dbReference type="EMBL" id="WOK06899.1"/>
    </source>
</evidence>
<name>A0ABZ0IRY2_9BACT</name>
<keyword evidence="2" id="KW-1185">Reference proteome</keyword>
<dbReference type="EMBL" id="CP136051">
    <property type="protein sequence ID" value="WOK06899.1"/>
    <property type="molecule type" value="Genomic_DNA"/>
</dbReference>
<dbReference type="Proteomes" id="UP001302349">
    <property type="component" value="Chromosome"/>
</dbReference>
<evidence type="ECO:0000313" key="2">
    <source>
        <dbReference type="Proteomes" id="UP001302349"/>
    </source>
</evidence>